<keyword evidence="1" id="KW-0732">Signal</keyword>
<evidence type="ECO:0000313" key="3">
    <source>
        <dbReference type="Proteomes" id="UP000054928"/>
    </source>
</evidence>
<name>A0A0P1A742_PLAHL</name>
<dbReference type="EMBL" id="CCYD01000109">
    <property type="protein sequence ID" value="CEG35996.1"/>
    <property type="molecule type" value="Genomic_DNA"/>
</dbReference>
<feature type="signal peptide" evidence="1">
    <location>
        <begin position="1"/>
        <end position="20"/>
    </location>
</feature>
<dbReference type="Proteomes" id="UP000054928">
    <property type="component" value="Unassembled WGS sequence"/>
</dbReference>
<feature type="chain" id="PRO_5006058424" evidence="1">
    <location>
        <begin position="21"/>
        <end position="271"/>
    </location>
</feature>
<proteinExistence type="predicted"/>
<evidence type="ECO:0000256" key="1">
    <source>
        <dbReference type="SAM" id="SignalP"/>
    </source>
</evidence>
<reference evidence="3" key="1">
    <citation type="submission" date="2014-09" db="EMBL/GenBank/DDBJ databases">
        <authorList>
            <person name="Sharma Rahul"/>
            <person name="Thines Marco"/>
        </authorList>
    </citation>
    <scope>NUCLEOTIDE SEQUENCE [LARGE SCALE GENOMIC DNA]</scope>
</reference>
<keyword evidence="3" id="KW-1185">Reference proteome</keyword>
<dbReference type="GeneID" id="36395373"/>
<organism evidence="2 3">
    <name type="scientific">Plasmopara halstedii</name>
    <name type="common">Downy mildew of sunflower</name>
    <dbReference type="NCBI Taxonomy" id="4781"/>
    <lineage>
        <taxon>Eukaryota</taxon>
        <taxon>Sar</taxon>
        <taxon>Stramenopiles</taxon>
        <taxon>Oomycota</taxon>
        <taxon>Peronosporomycetes</taxon>
        <taxon>Peronosporales</taxon>
        <taxon>Peronosporaceae</taxon>
        <taxon>Plasmopara</taxon>
    </lineage>
</organism>
<evidence type="ECO:0000313" key="2">
    <source>
        <dbReference type="EMBL" id="CEG35996.1"/>
    </source>
</evidence>
<dbReference type="AlphaFoldDB" id="A0A0P1A742"/>
<protein>
    <submittedName>
        <fullName evidence="2">RxLR-like protein</fullName>
    </submittedName>
</protein>
<accession>A0A0P1A742</accession>
<dbReference type="RefSeq" id="XP_024572365.1">
    <property type="nucleotide sequence ID" value="XM_024730381.1"/>
</dbReference>
<sequence>MRNIVLLLSLLFHGFATLGAHSIPRQEEPESEMALVAQHNIEKNQTVVTNDDKRYMDEERIELNPNAVVQTVEKVVDKPNNVNKGVFSSLMRWLLTPYRAFLRYRNRAFANTKLAVVTRLIDEGPNGYDKALLSDYTPLTLETLISHGKSENYKFYMPTDTNVATMFYRYRDLLGVPGTTVTPASLNEIWSSTMPQIWFLDRLWMKIEVGMAKVLIKAKVDAQGMLSRNIRPIAYKKALLDLKKWDETKTYTLEEWLKPMRESIMQYECKA</sequence>